<feature type="binding site" evidence="8">
    <location>
        <begin position="12"/>
        <end position="17"/>
    </location>
    <ligand>
        <name>ATP</name>
        <dbReference type="ChEBI" id="CHEBI:30616"/>
    </ligand>
</feature>
<dbReference type="InterPro" id="IPR004472">
    <property type="entry name" value="DTB_synth_BioD"/>
</dbReference>
<dbReference type="GO" id="GO:0009102">
    <property type="term" value="P:biotin biosynthetic process"/>
    <property type="evidence" value="ECO:0007669"/>
    <property type="project" value="UniProtKB-UniRule"/>
</dbReference>
<dbReference type="GO" id="GO:0005524">
    <property type="term" value="F:ATP binding"/>
    <property type="evidence" value="ECO:0007669"/>
    <property type="project" value="UniProtKB-UniRule"/>
</dbReference>
<dbReference type="CDD" id="cd03109">
    <property type="entry name" value="DTBS"/>
    <property type="match status" value="1"/>
</dbReference>
<dbReference type="FunFam" id="3.40.50.300:FF:000292">
    <property type="entry name" value="ATP-dependent dethiobiotin synthetase BioD"/>
    <property type="match status" value="1"/>
</dbReference>
<gene>
    <name evidence="8" type="primary">bioD</name>
    <name evidence="9" type="ORF">DFR26_0702</name>
</gene>
<evidence type="ECO:0000256" key="7">
    <source>
        <dbReference type="ARBA" id="ARBA00022842"/>
    </source>
</evidence>
<keyword evidence="6 8" id="KW-0067">ATP-binding</keyword>
<dbReference type="Pfam" id="PF13500">
    <property type="entry name" value="AAA_26"/>
    <property type="match status" value="1"/>
</dbReference>
<comment type="cofactor">
    <cofactor evidence="8">
        <name>Mg(2+)</name>
        <dbReference type="ChEBI" id="CHEBI:18420"/>
    </cofactor>
</comment>
<feature type="binding site" evidence="8">
    <location>
        <begin position="116"/>
        <end position="119"/>
    </location>
    <ligand>
        <name>ATP</name>
        <dbReference type="ChEBI" id="CHEBI:30616"/>
    </ligand>
</feature>
<evidence type="ECO:0000256" key="6">
    <source>
        <dbReference type="ARBA" id="ARBA00022840"/>
    </source>
</evidence>
<dbReference type="GO" id="GO:0004141">
    <property type="term" value="F:dethiobiotin synthase activity"/>
    <property type="evidence" value="ECO:0007669"/>
    <property type="project" value="UniProtKB-UniRule"/>
</dbReference>
<accession>A0A3E0H9X7</accession>
<name>A0A3E0H9X7_9GAMM</name>
<evidence type="ECO:0000256" key="5">
    <source>
        <dbReference type="ARBA" id="ARBA00022756"/>
    </source>
</evidence>
<dbReference type="AlphaFoldDB" id="A0A3E0H9X7"/>
<feature type="binding site" evidence="8">
    <location>
        <position position="16"/>
    </location>
    <ligand>
        <name>Mg(2+)</name>
        <dbReference type="ChEBI" id="CHEBI:18420"/>
    </ligand>
</feature>
<protein>
    <recommendedName>
        <fullName evidence="8">ATP-dependent dethiobiotin synthetase BioD</fullName>
        <ecNumber evidence="8">6.3.3.3</ecNumber>
    </recommendedName>
    <alternativeName>
        <fullName evidence="8">DTB synthetase</fullName>
        <shortName evidence="8">DTBS</shortName>
    </alternativeName>
    <alternativeName>
        <fullName evidence="8">Dethiobiotin synthase</fullName>
    </alternativeName>
</protein>
<keyword evidence="10" id="KW-1185">Reference proteome</keyword>
<comment type="caution">
    <text evidence="9">The sequence shown here is derived from an EMBL/GenBank/DDBJ whole genome shotgun (WGS) entry which is preliminary data.</text>
</comment>
<dbReference type="Proteomes" id="UP000256774">
    <property type="component" value="Unassembled WGS sequence"/>
</dbReference>
<evidence type="ECO:0000256" key="2">
    <source>
        <dbReference type="ARBA" id="ARBA00022598"/>
    </source>
</evidence>
<keyword evidence="3 8" id="KW-0479">Metal-binding</keyword>
<comment type="pathway">
    <text evidence="8">Cofactor biosynthesis; biotin biosynthesis; biotin from 7,8-diaminononanoate: step 1/2.</text>
</comment>
<keyword evidence="1 8" id="KW-0963">Cytoplasm</keyword>
<dbReference type="InterPro" id="IPR027417">
    <property type="entry name" value="P-loop_NTPase"/>
</dbReference>
<organism evidence="9 10">
    <name type="scientific">Paraperlucidibaca baekdonensis</name>
    <dbReference type="NCBI Taxonomy" id="748120"/>
    <lineage>
        <taxon>Bacteria</taxon>
        <taxon>Pseudomonadati</taxon>
        <taxon>Pseudomonadota</taxon>
        <taxon>Gammaproteobacteria</taxon>
        <taxon>Moraxellales</taxon>
        <taxon>Moraxellaceae</taxon>
        <taxon>Paraperlucidibaca</taxon>
    </lineage>
</organism>
<dbReference type="PANTHER" id="PTHR43210">
    <property type="entry name" value="DETHIOBIOTIN SYNTHETASE"/>
    <property type="match status" value="1"/>
</dbReference>
<sequence length="237" mass="24935">MAAFFITGTDTDIGKTYVAVALLQAAQNAGYSSLGLKPIAAGCERTADGLRNSDALALMQASSVKLSYEEVNAVALPAPCSPHLAASEAGRRITINQLAGYCRGSLSRRVDFALIEGAGGWRVPLNDREMLSALPKALGTPVILVVGMRLGALNAAFLSTEAILKDGLRLVGWVANVIDPDMLKLEENIDTLKRWLPAPCLGVLPWAPEGDALDAASHLDLSALSLKARPSSQISSK</sequence>
<dbReference type="RefSeq" id="WP_116207530.1">
    <property type="nucleotide sequence ID" value="NZ_QUNR01000001.1"/>
</dbReference>
<evidence type="ECO:0000256" key="1">
    <source>
        <dbReference type="ARBA" id="ARBA00022490"/>
    </source>
</evidence>
<comment type="similarity">
    <text evidence="8">Belongs to the dethiobiotin synthetase family.</text>
</comment>
<evidence type="ECO:0000256" key="3">
    <source>
        <dbReference type="ARBA" id="ARBA00022723"/>
    </source>
</evidence>
<evidence type="ECO:0000256" key="4">
    <source>
        <dbReference type="ARBA" id="ARBA00022741"/>
    </source>
</evidence>
<comment type="subcellular location">
    <subcellularLocation>
        <location evidence="8">Cytoplasm</location>
    </subcellularLocation>
</comment>
<keyword evidence="7 8" id="KW-0460">Magnesium</keyword>
<comment type="caution">
    <text evidence="8">Lacks conserved residue(s) required for the propagation of feature annotation.</text>
</comment>
<dbReference type="HAMAP" id="MF_00336">
    <property type="entry name" value="BioD"/>
    <property type="match status" value="1"/>
</dbReference>
<reference evidence="9 10" key="1">
    <citation type="submission" date="2018-08" db="EMBL/GenBank/DDBJ databases">
        <title>Genomic Encyclopedia of Type Strains, Phase IV (KMG-IV): sequencing the most valuable type-strain genomes for metagenomic binning, comparative biology and taxonomic classification.</title>
        <authorList>
            <person name="Goeker M."/>
        </authorList>
    </citation>
    <scope>NUCLEOTIDE SEQUENCE [LARGE SCALE GENOMIC DNA]</scope>
    <source>
        <strain evidence="9 10">DSM 26022</strain>
    </source>
</reference>
<dbReference type="UniPathway" id="UPA00078">
    <property type="reaction ID" value="UER00161"/>
</dbReference>
<feature type="binding site" evidence="8">
    <location>
        <position position="54"/>
    </location>
    <ligand>
        <name>Mg(2+)</name>
        <dbReference type="ChEBI" id="CHEBI:18420"/>
    </ligand>
</feature>
<evidence type="ECO:0000313" key="9">
    <source>
        <dbReference type="EMBL" id="REH40501.1"/>
    </source>
</evidence>
<dbReference type="GO" id="GO:0000287">
    <property type="term" value="F:magnesium ion binding"/>
    <property type="evidence" value="ECO:0007669"/>
    <property type="project" value="UniProtKB-UniRule"/>
</dbReference>
<dbReference type="EMBL" id="QUNR01000001">
    <property type="protein sequence ID" value="REH40501.1"/>
    <property type="molecule type" value="Genomic_DNA"/>
</dbReference>
<evidence type="ECO:0000313" key="10">
    <source>
        <dbReference type="Proteomes" id="UP000256774"/>
    </source>
</evidence>
<dbReference type="PIRSF" id="PIRSF006755">
    <property type="entry name" value="DTB_synth"/>
    <property type="match status" value="1"/>
</dbReference>
<comment type="catalytic activity">
    <reaction evidence="8">
        <text>(7R,8S)-7,8-diammoniononanoate + CO2 + ATP = (4R,5S)-dethiobiotin + ADP + phosphate + 3 H(+)</text>
        <dbReference type="Rhea" id="RHEA:15805"/>
        <dbReference type="ChEBI" id="CHEBI:15378"/>
        <dbReference type="ChEBI" id="CHEBI:16526"/>
        <dbReference type="ChEBI" id="CHEBI:30616"/>
        <dbReference type="ChEBI" id="CHEBI:43474"/>
        <dbReference type="ChEBI" id="CHEBI:149469"/>
        <dbReference type="ChEBI" id="CHEBI:149473"/>
        <dbReference type="ChEBI" id="CHEBI:456216"/>
        <dbReference type="EC" id="6.3.3.3"/>
    </reaction>
</comment>
<dbReference type="GO" id="GO:0005829">
    <property type="term" value="C:cytosol"/>
    <property type="evidence" value="ECO:0007669"/>
    <property type="project" value="TreeGrafter"/>
</dbReference>
<proteinExistence type="inferred from homology"/>
<dbReference type="GO" id="GO:0042803">
    <property type="term" value="F:protein homodimerization activity"/>
    <property type="evidence" value="ECO:0007669"/>
    <property type="project" value="UniProtKB-ARBA"/>
</dbReference>
<comment type="subunit">
    <text evidence="8">Homodimer.</text>
</comment>
<evidence type="ECO:0000256" key="8">
    <source>
        <dbReference type="HAMAP-Rule" id="MF_00336"/>
    </source>
</evidence>
<feature type="active site" evidence="8">
    <location>
        <position position="37"/>
    </location>
</feature>
<dbReference type="Gene3D" id="3.40.50.300">
    <property type="entry name" value="P-loop containing nucleotide triphosphate hydrolases"/>
    <property type="match status" value="1"/>
</dbReference>
<keyword evidence="5 8" id="KW-0093">Biotin biosynthesis</keyword>
<dbReference type="EC" id="6.3.3.3" evidence="8"/>
<keyword evidence="4 8" id="KW-0547">Nucleotide-binding</keyword>
<dbReference type="PANTHER" id="PTHR43210:SF5">
    <property type="entry name" value="DETHIOBIOTIN SYNTHETASE"/>
    <property type="match status" value="1"/>
</dbReference>
<comment type="function">
    <text evidence="8">Catalyzes a mechanistically unusual reaction, the ATP-dependent insertion of CO2 between the N7 and N8 nitrogen atoms of 7,8-diaminopelargonic acid (DAPA, also called 7,8-diammoniononanoate) to form a ureido ring.</text>
</comment>
<dbReference type="SUPFAM" id="SSF52540">
    <property type="entry name" value="P-loop containing nucleoside triphosphate hydrolases"/>
    <property type="match status" value="1"/>
</dbReference>
<dbReference type="OrthoDB" id="9802097at2"/>
<keyword evidence="2 8" id="KW-0436">Ligase</keyword>
<feature type="binding site" evidence="8">
    <location>
        <position position="116"/>
    </location>
    <ligand>
        <name>Mg(2+)</name>
        <dbReference type="ChEBI" id="CHEBI:18420"/>
    </ligand>
</feature>
<dbReference type="NCBIfam" id="TIGR00347">
    <property type="entry name" value="bioD"/>
    <property type="match status" value="1"/>
</dbReference>
<feature type="binding site" evidence="8">
    <location>
        <position position="54"/>
    </location>
    <ligand>
        <name>ATP</name>
        <dbReference type="ChEBI" id="CHEBI:30616"/>
    </ligand>
</feature>